<accession>A0A645I5Z1</accession>
<protein>
    <submittedName>
        <fullName evidence="1">Uncharacterized protein</fullName>
    </submittedName>
</protein>
<dbReference type="EMBL" id="VSSQ01107643">
    <property type="protein sequence ID" value="MPN46735.1"/>
    <property type="molecule type" value="Genomic_DNA"/>
</dbReference>
<comment type="caution">
    <text evidence="1">The sequence shown here is derived from an EMBL/GenBank/DDBJ whole genome shotgun (WGS) entry which is preliminary data.</text>
</comment>
<proteinExistence type="predicted"/>
<gene>
    <name evidence="1" type="ORF">SDC9_194333</name>
</gene>
<name>A0A645I5Z1_9ZZZZ</name>
<sequence>MQARDRVAVAFLQCLLQLRGGVVQAACANATATALDFVHNLNRRIEVLCLD</sequence>
<organism evidence="1">
    <name type="scientific">bioreactor metagenome</name>
    <dbReference type="NCBI Taxonomy" id="1076179"/>
    <lineage>
        <taxon>unclassified sequences</taxon>
        <taxon>metagenomes</taxon>
        <taxon>ecological metagenomes</taxon>
    </lineage>
</organism>
<dbReference type="AlphaFoldDB" id="A0A645I5Z1"/>
<evidence type="ECO:0000313" key="1">
    <source>
        <dbReference type="EMBL" id="MPN46735.1"/>
    </source>
</evidence>
<reference evidence="1" key="1">
    <citation type="submission" date="2019-08" db="EMBL/GenBank/DDBJ databases">
        <authorList>
            <person name="Kucharzyk K."/>
            <person name="Murdoch R.W."/>
            <person name="Higgins S."/>
            <person name="Loffler F."/>
        </authorList>
    </citation>
    <scope>NUCLEOTIDE SEQUENCE</scope>
</reference>